<keyword evidence="2" id="KW-1185">Reference proteome</keyword>
<comment type="caution">
    <text evidence="1">The sequence shown here is derived from an EMBL/GenBank/DDBJ whole genome shotgun (WGS) entry which is preliminary data.</text>
</comment>
<evidence type="ECO:0000313" key="2">
    <source>
        <dbReference type="Proteomes" id="UP001162992"/>
    </source>
</evidence>
<protein>
    <submittedName>
        <fullName evidence="1">Uncharacterized protein</fullName>
    </submittedName>
</protein>
<reference evidence="2" key="1">
    <citation type="journal article" date="2024" name="Proc. Natl. Acad. Sci. U.S.A.">
        <title>Extraordinary preservation of gene collinearity over three hundred million years revealed in homosporous lycophytes.</title>
        <authorList>
            <person name="Li C."/>
            <person name="Wickell D."/>
            <person name="Kuo L.Y."/>
            <person name="Chen X."/>
            <person name="Nie B."/>
            <person name="Liao X."/>
            <person name="Peng D."/>
            <person name="Ji J."/>
            <person name="Jenkins J."/>
            <person name="Williams M."/>
            <person name="Shu S."/>
            <person name="Plott C."/>
            <person name="Barry K."/>
            <person name="Rajasekar S."/>
            <person name="Grimwood J."/>
            <person name="Han X."/>
            <person name="Sun S."/>
            <person name="Hou Z."/>
            <person name="He W."/>
            <person name="Dai G."/>
            <person name="Sun C."/>
            <person name="Schmutz J."/>
            <person name="Leebens-Mack J.H."/>
            <person name="Li F.W."/>
            <person name="Wang L."/>
        </authorList>
    </citation>
    <scope>NUCLEOTIDE SEQUENCE [LARGE SCALE GENOMIC DNA]</scope>
    <source>
        <strain evidence="2">cv. PW_Plant_1</strain>
    </source>
</reference>
<dbReference type="Proteomes" id="UP001162992">
    <property type="component" value="Chromosome 14"/>
</dbReference>
<proteinExistence type="predicted"/>
<dbReference type="EMBL" id="CM055105">
    <property type="protein sequence ID" value="KAJ7532037.1"/>
    <property type="molecule type" value="Genomic_DNA"/>
</dbReference>
<accession>A0ACC2BRJ5</accession>
<sequence>MDQTHGRKRTFLEKIRGRLSCYAHELTDMYARTKCLPRKTSVLPSIRPCSSSKVASESANTSPATCSKEAPANKTSNALQHPCAENFTPEPAIYSMTVPAESTRHPPSYPSAERTSLLSRRPPSIAESKHGWVLSEGDIEINEDESERALLNGSSKCIWTLYTIHEDTEYDH</sequence>
<organism evidence="1 2">
    <name type="scientific">Diphasiastrum complanatum</name>
    <name type="common">Issler's clubmoss</name>
    <name type="synonym">Lycopodium complanatum</name>
    <dbReference type="NCBI Taxonomy" id="34168"/>
    <lineage>
        <taxon>Eukaryota</taxon>
        <taxon>Viridiplantae</taxon>
        <taxon>Streptophyta</taxon>
        <taxon>Embryophyta</taxon>
        <taxon>Tracheophyta</taxon>
        <taxon>Lycopodiopsida</taxon>
        <taxon>Lycopodiales</taxon>
        <taxon>Lycopodiaceae</taxon>
        <taxon>Lycopodioideae</taxon>
        <taxon>Diphasiastrum</taxon>
    </lineage>
</organism>
<evidence type="ECO:0000313" key="1">
    <source>
        <dbReference type="EMBL" id="KAJ7532037.1"/>
    </source>
</evidence>
<name>A0ACC2BRJ5_DIPCM</name>
<gene>
    <name evidence="1" type="ORF">O6H91_14G069500</name>
</gene>